<evidence type="ECO:0000259" key="5">
    <source>
        <dbReference type="Pfam" id="PF13439"/>
    </source>
</evidence>
<dbReference type="CDD" id="cd03794">
    <property type="entry name" value="GT4_WbuB-like"/>
    <property type="match status" value="1"/>
</dbReference>
<dbReference type="AlphaFoldDB" id="A0A4R1BDU8"/>
<accession>A0A4R1BDU8</accession>
<evidence type="ECO:0000313" key="6">
    <source>
        <dbReference type="EMBL" id="TCJ15259.1"/>
    </source>
</evidence>
<keyword evidence="7" id="KW-1185">Reference proteome</keyword>
<dbReference type="Gene3D" id="3.40.50.2000">
    <property type="entry name" value="Glycogen Phosphorylase B"/>
    <property type="match status" value="2"/>
</dbReference>
<keyword evidence="1" id="KW-0328">Glycosyltransferase</keyword>
<dbReference type="InterPro" id="IPR001296">
    <property type="entry name" value="Glyco_trans_1"/>
</dbReference>
<evidence type="ECO:0000259" key="4">
    <source>
        <dbReference type="Pfam" id="PF00534"/>
    </source>
</evidence>
<dbReference type="EMBL" id="SKBU01000027">
    <property type="protein sequence ID" value="TCJ15259.1"/>
    <property type="molecule type" value="Genomic_DNA"/>
</dbReference>
<dbReference type="InterPro" id="IPR028098">
    <property type="entry name" value="Glyco_trans_4-like_N"/>
</dbReference>
<evidence type="ECO:0000256" key="2">
    <source>
        <dbReference type="ARBA" id="ARBA00022679"/>
    </source>
</evidence>
<feature type="domain" description="Glycosyltransferase subfamily 4-like N-terminal" evidence="5">
    <location>
        <begin position="27"/>
        <end position="195"/>
    </location>
</feature>
<dbReference type="OrthoDB" id="5242526at2"/>
<dbReference type="Pfam" id="PF00534">
    <property type="entry name" value="Glycos_transf_1"/>
    <property type="match status" value="1"/>
</dbReference>
<reference evidence="6 7" key="1">
    <citation type="submission" date="2019-03" db="EMBL/GenBank/DDBJ databases">
        <title>Whole genome sequence of a novel Rubrobacter taiwanensis strain, isolated from Yellowstone National Park.</title>
        <authorList>
            <person name="Freed S."/>
            <person name="Ramaley R.F."/>
            <person name="Kyndt J.A."/>
        </authorList>
    </citation>
    <scope>NUCLEOTIDE SEQUENCE [LARGE SCALE GENOMIC DNA]</scope>
    <source>
        <strain evidence="6 7">Yellowstone</strain>
    </source>
</reference>
<name>A0A4R1BDU8_9ACTN</name>
<comment type="caution">
    <text evidence="6">The sequence shown here is derived from an EMBL/GenBank/DDBJ whole genome shotgun (WGS) entry which is preliminary data.</text>
</comment>
<evidence type="ECO:0000256" key="1">
    <source>
        <dbReference type="ARBA" id="ARBA00022676"/>
    </source>
</evidence>
<evidence type="ECO:0000256" key="3">
    <source>
        <dbReference type="SAM" id="MobiDB-lite"/>
    </source>
</evidence>
<gene>
    <name evidence="6" type="ORF">E0L93_13190</name>
</gene>
<feature type="domain" description="Glycosyl transferase family 1" evidence="4">
    <location>
        <begin position="209"/>
        <end position="370"/>
    </location>
</feature>
<organism evidence="6 7">
    <name type="scientific">Rubrobacter taiwanensis</name>
    <dbReference type="NCBI Taxonomy" id="185139"/>
    <lineage>
        <taxon>Bacteria</taxon>
        <taxon>Bacillati</taxon>
        <taxon>Actinomycetota</taxon>
        <taxon>Rubrobacteria</taxon>
        <taxon>Rubrobacterales</taxon>
        <taxon>Rubrobacteraceae</taxon>
        <taxon>Rubrobacter</taxon>
    </lineage>
</organism>
<dbReference type="PANTHER" id="PTHR12526">
    <property type="entry name" value="GLYCOSYLTRANSFERASE"/>
    <property type="match status" value="1"/>
</dbReference>
<sequence>MSEQRRTLGYLSAAPRVSTRPDAEASGPRSHILGVMRAFEALGWEVRPFIVGDRMPAPASGRGTERLLSANPAQTLVADLARLVLGGVNARRALRELGGKVDWVYERHATLQTLGRAFQHRGVPWILETQGIFFEEARRERNSLVLTGPARRMEVSAYRDCDVLVCVSRSLKELAVEKTGADPEKILVVPNGVDTVLFDPEKHHPRRHSAEFTVGFVGTLLDWQGVDLLLRAAADLRREGVYVSTTIVGDGPARKRLERLTDELGIQEHVAFAGRVRMDEVPGYIAGFDAGYAGHTERGGAMYHSPLKLYEYAAMGKPILASDFEDARRLARISGAGLLFRPGDLEDLKRALREAVASGPRLAEMGRRIRDACIREHSWEARIRDMIPRVEEVLARRR</sequence>
<dbReference type="Pfam" id="PF13439">
    <property type="entry name" value="Glyco_transf_4"/>
    <property type="match status" value="1"/>
</dbReference>
<dbReference type="SUPFAM" id="SSF53756">
    <property type="entry name" value="UDP-Glycosyltransferase/glycogen phosphorylase"/>
    <property type="match status" value="1"/>
</dbReference>
<dbReference type="GO" id="GO:0016757">
    <property type="term" value="F:glycosyltransferase activity"/>
    <property type="evidence" value="ECO:0007669"/>
    <property type="project" value="UniProtKB-KW"/>
</dbReference>
<feature type="region of interest" description="Disordered" evidence="3">
    <location>
        <begin position="1"/>
        <end position="26"/>
    </location>
</feature>
<evidence type="ECO:0000313" key="7">
    <source>
        <dbReference type="Proteomes" id="UP000295244"/>
    </source>
</evidence>
<protein>
    <submittedName>
        <fullName evidence="6">Glycosyltransferase WbuB</fullName>
    </submittedName>
</protein>
<proteinExistence type="predicted"/>
<dbReference type="Proteomes" id="UP000295244">
    <property type="component" value="Unassembled WGS sequence"/>
</dbReference>
<dbReference type="RefSeq" id="WP_132692549.1">
    <property type="nucleotide sequence ID" value="NZ_SKBU01000027.1"/>
</dbReference>
<keyword evidence="2 6" id="KW-0808">Transferase</keyword>